<feature type="compositionally biased region" description="Basic and acidic residues" evidence="1">
    <location>
        <begin position="163"/>
        <end position="175"/>
    </location>
</feature>
<proteinExistence type="predicted"/>
<accession>A0AAE0MJ15</accession>
<name>A0AAE0MJ15_9PEZI</name>
<reference evidence="2" key="2">
    <citation type="submission" date="2023-06" db="EMBL/GenBank/DDBJ databases">
        <authorList>
            <consortium name="Lawrence Berkeley National Laboratory"/>
            <person name="Haridas S."/>
            <person name="Hensen N."/>
            <person name="Bonometti L."/>
            <person name="Westerberg I."/>
            <person name="Brannstrom I.O."/>
            <person name="Guillou S."/>
            <person name="Cros-Aarteil S."/>
            <person name="Calhoun S."/>
            <person name="Kuo A."/>
            <person name="Mondo S."/>
            <person name="Pangilinan J."/>
            <person name="Riley R."/>
            <person name="Labutti K."/>
            <person name="Andreopoulos B."/>
            <person name="Lipzen A."/>
            <person name="Chen C."/>
            <person name="Yanf M."/>
            <person name="Daum C."/>
            <person name="Ng V."/>
            <person name="Clum A."/>
            <person name="Steindorff A."/>
            <person name="Ohm R."/>
            <person name="Martin F."/>
            <person name="Silar P."/>
            <person name="Natvig D."/>
            <person name="Lalanne C."/>
            <person name="Gautier V."/>
            <person name="Ament-Velasquez S.L."/>
            <person name="Kruys A."/>
            <person name="Hutchinson M.I."/>
            <person name="Powell A.J."/>
            <person name="Barry K."/>
            <person name="Miller A.N."/>
            <person name="Grigoriev I.V."/>
            <person name="Debuchy R."/>
            <person name="Gladieux P."/>
            <person name="Thoren M.H."/>
            <person name="Johannesson H."/>
        </authorList>
    </citation>
    <scope>NUCLEOTIDE SEQUENCE</scope>
    <source>
        <strain evidence="2">SMH4131-1</strain>
    </source>
</reference>
<evidence type="ECO:0000313" key="3">
    <source>
        <dbReference type="Proteomes" id="UP001286456"/>
    </source>
</evidence>
<dbReference type="AlphaFoldDB" id="A0AAE0MJ15"/>
<protein>
    <submittedName>
        <fullName evidence="2">Uncharacterized protein</fullName>
    </submittedName>
</protein>
<dbReference type="EMBL" id="JAUEPO010000002">
    <property type="protein sequence ID" value="KAK3333995.1"/>
    <property type="molecule type" value="Genomic_DNA"/>
</dbReference>
<gene>
    <name evidence="2" type="ORF">B0T19DRAFT_143767</name>
</gene>
<evidence type="ECO:0000313" key="2">
    <source>
        <dbReference type="EMBL" id="KAK3333995.1"/>
    </source>
</evidence>
<organism evidence="2 3">
    <name type="scientific">Cercophora scortea</name>
    <dbReference type="NCBI Taxonomy" id="314031"/>
    <lineage>
        <taxon>Eukaryota</taxon>
        <taxon>Fungi</taxon>
        <taxon>Dikarya</taxon>
        <taxon>Ascomycota</taxon>
        <taxon>Pezizomycotina</taxon>
        <taxon>Sordariomycetes</taxon>
        <taxon>Sordariomycetidae</taxon>
        <taxon>Sordariales</taxon>
        <taxon>Lasiosphaeriaceae</taxon>
        <taxon>Cercophora</taxon>
    </lineage>
</organism>
<sequence length="252" mass="28269">MPRDLFRHRNYYATHAQPNLWPPLIPHGLRSPARPPPIYSRRRVAIIRAVMSTVRLYYWRKEGFSIGLKRGLRGVHPAEYQLVRLRPISKQPAPNARSSLSILTKSPRIPKKGTSKSQACTHQFILVSAVLLGSRPWIVCCEAPASGKDCCDRHQLQTSNFGDEARRSGDTERKGQNHPTAQHTYTHTHIRRPGEGRVAGWLLPLLLPLSVSQTCSVDDATQPAITESAPEDDESWSAKVLLVYALPACLYI</sequence>
<evidence type="ECO:0000256" key="1">
    <source>
        <dbReference type="SAM" id="MobiDB-lite"/>
    </source>
</evidence>
<comment type="caution">
    <text evidence="2">The sequence shown here is derived from an EMBL/GenBank/DDBJ whole genome shotgun (WGS) entry which is preliminary data.</text>
</comment>
<feature type="region of interest" description="Disordered" evidence="1">
    <location>
        <begin position="161"/>
        <end position="190"/>
    </location>
</feature>
<reference evidence="2" key="1">
    <citation type="journal article" date="2023" name="Mol. Phylogenet. Evol.">
        <title>Genome-scale phylogeny and comparative genomics of the fungal order Sordariales.</title>
        <authorList>
            <person name="Hensen N."/>
            <person name="Bonometti L."/>
            <person name="Westerberg I."/>
            <person name="Brannstrom I.O."/>
            <person name="Guillou S."/>
            <person name="Cros-Aarteil S."/>
            <person name="Calhoun S."/>
            <person name="Haridas S."/>
            <person name="Kuo A."/>
            <person name="Mondo S."/>
            <person name="Pangilinan J."/>
            <person name="Riley R."/>
            <person name="LaButti K."/>
            <person name="Andreopoulos B."/>
            <person name="Lipzen A."/>
            <person name="Chen C."/>
            <person name="Yan M."/>
            <person name="Daum C."/>
            <person name="Ng V."/>
            <person name="Clum A."/>
            <person name="Steindorff A."/>
            <person name="Ohm R.A."/>
            <person name="Martin F."/>
            <person name="Silar P."/>
            <person name="Natvig D.O."/>
            <person name="Lalanne C."/>
            <person name="Gautier V."/>
            <person name="Ament-Velasquez S.L."/>
            <person name="Kruys A."/>
            <person name="Hutchinson M.I."/>
            <person name="Powell A.J."/>
            <person name="Barry K."/>
            <person name="Miller A.N."/>
            <person name="Grigoriev I.V."/>
            <person name="Debuchy R."/>
            <person name="Gladieux P."/>
            <person name="Hiltunen Thoren M."/>
            <person name="Johannesson H."/>
        </authorList>
    </citation>
    <scope>NUCLEOTIDE SEQUENCE</scope>
    <source>
        <strain evidence="2">SMH4131-1</strain>
    </source>
</reference>
<keyword evidence="3" id="KW-1185">Reference proteome</keyword>
<dbReference type="Proteomes" id="UP001286456">
    <property type="component" value="Unassembled WGS sequence"/>
</dbReference>